<dbReference type="Proteomes" id="UP000290189">
    <property type="component" value="Unassembled WGS sequence"/>
</dbReference>
<dbReference type="InterPro" id="IPR024370">
    <property type="entry name" value="PBP_domain"/>
</dbReference>
<keyword evidence="3" id="KW-0813">Transport</keyword>
<feature type="transmembrane region" description="Helical" evidence="8">
    <location>
        <begin position="948"/>
        <end position="970"/>
    </location>
</feature>
<dbReference type="Pfam" id="PF12849">
    <property type="entry name" value="PBP_like_2"/>
    <property type="match status" value="1"/>
</dbReference>
<keyword evidence="4" id="KW-0592">Phosphate transport</keyword>
<proteinExistence type="inferred from homology"/>
<evidence type="ECO:0000256" key="3">
    <source>
        <dbReference type="ARBA" id="ARBA00022448"/>
    </source>
</evidence>
<dbReference type="InterPro" id="IPR050962">
    <property type="entry name" value="Phosphate-bind_PstS"/>
</dbReference>
<keyword evidence="6 8" id="KW-1133">Transmembrane helix</keyword>
<evidence type="ECO:0000256" key="4">
    <source>
        <dbReference type="ARBA" id="ARBA00022592"/>
    </source>
</evidence>
<keyword evidence="5 8" id="KW-0812">Transmembrane</keyword>
<dbReference type="CDD" id="cd13565">
    <property type="entry name" value="PBP2_PstS"/>
    <property type="match status" value="1"/>
</dbReference>
<dbReference type="InterPro" id="IPR017978">
    <property type="entry name" value="GPCR_3_C"/>
</dbReference>
<dbReference type="AlphaFoldDB" id="A0A3P3YDI1"/>
<organism evidence="10 11">
    <name type="scientific">Plasmodiophora brassicae</name>
    <name type="common">Clubroot disease agent</name>
    <dbReference type="NCBI Taxonomy" id="37360"/>
    <lineage>
        <taxon>Eukaryota</taxon>
        <taxon>Sar</taxon>
        <taxon>Rhizaria</taxon>
        <taxon>Endomyxa</taxon>
        <taxon>Phytomyxea</taxon>
        <taxon>Plasmodiophorida</taxon>
        <taxon>Plasmodiophoridae</taxon>
        <taxon>Plasmodiophora</taxon>
    </lineage>
</organism>
<feature type="transmembrane region" description="Helical" evidence="8">
    <location>
        <begin position="976"/>
        <end position="998"/>
    </location>
</feature>
<dbReference type="SUPFAM" id="SSF53850">
    <property type="entry name" value="Periplasmic binding protein-like II"/>
    <property type="match status" value="2"/>
</dbReference>
<feature type="transmembrane region" description="Helical" evidence="8">
    <location>
        <begin position="739"/>
        <end position="764"/>
    </location>
</feature>
<geneLocation type="mitochondrion" evidence="10"/>
<keyword evidence="7 8" id="KW-0472">Membrane</keyword>
<gene>
    <name evidence="10" type="ORF">PLBR_LOCUS5451</name>
</gene>
<evidence type="ECO:0000313" key="11">
    <source>
        <dbReference type="Proteomes" id="UP000290189"/>
    </source>
</evidence>
<evidence type="ECO:0000256" key="6">
    <source>
        <dbReference type="ARBA" id="ARBA00022989"/>
    </source>
</evidence>
<dbReference type="PRINTS" id="PR01176">
    <property type="entry name" value="GABABRECEPTR"/>
</dbReference>
<evidence type="ECO:0000259" key="9">
    <source>
        <dbReference type="PROSITE" id="PS50259"/>
    </source>
</evidence>
<feature type="transmembrane region" description="Helical" evidence="8">
    <location>
        <begin position="776"/>
        <end position="799"/>
    </location>
</feature>
<name>A0A3P3YDI1_PLABS</name>
<comment type="subcellular location">
    <subcellularLocation>
        <location evidence="1">Membrane</location>
        <topology evidence="1">Multi-pass membrane protein</topology>
    </subcellularLocation>
</comment>
<dbReference type="PANTHER" id="PTHR42996">
    <property type="entry name" value="PHOSPHATE-BINDING PROTEIN PSTS"/>
    <property type="match status" value="1"/>
</dbReference>
<dbReference type="EMBL" id="OVEO01000009">
    <property type="protein sequence ID" value="SPQ98236.1"/>
    <property type="molecule type" value="Genomic_DNA"/>
</dbReference>
<dbReference type="GO" id="GO:0035435">
    <property type="term" value="P:phosphate ion transmembrane transport"/>
    <property type="evidence" value="ECO:0007669"/>
    <property type="project" value="InterPro"/>
</dbReference>
<accession>A0A3P3YDI1</accession>
<dbReference type="Pfam" id="PF00003">
    <property type="entry name" value="7tm_3"/>
    <property type="match status" value="1"/>
</dbReference>
<feature type="transmembrane region" description="Helical" evidence="8">
    <location>
        <begin position="913"/>
        <end position="936"/>
    </location>
</feature>
<evidence type="ECO:0000256" key="1">
    <source>
        <dbReference type="ARBA" id="ARBA00004141"/>
    </source>
</evidence>
<dbReference type="Gene3D" id="3.40.190.10">
    <property type="entry name" value="Periplasmic binding protein-like II"/>
    <property type="match status" value="3"/>
</dbReference>
<evidence type="ECO:0000313" key="10">
    <source>
        <dbReference type="EMBL" id="SPQ98236.1"/>
    </source>
</evidence>
<dbReference type="InterPro" id="IPR005673">
    <property type="entry name" value="ABC_phos-bd_PstS"/>
</dbReference>
<sequence>MGTVLLYCAPINEGATNVRPLCAYRDLFGGPVTAIGVYCCQWPRRSSTVRVRHRSRWATSAVVGLGSLVVLRDEIIVTGDGGTLPASVYTDAATLYTFVRRDVAVLYNAVGSGTAKAAYAAGTGVFGCSDSPISDSMYASYPDLQMFPTIATAVVPIYNVPELTKPLVLTRSALAKIFMGVITWWNDSMIAQTNPGQTLPRQPITVVVRQDSSGTTNVFSSALSSFDASFKAHFGGADLVNWNVTNLVKGVGNPGVVANVLMTPYTIGYSVLYDAQSVGVSIAHIVNLAGMTVAPGTDGVMRAVEATDGSFDARMNINLVDSSSPGAWPISTFTYLIFHTQVGTDCPLKDEALKFWLWFYTSPAVAATAEKYGFVSLSTGSQSAVLNKLYSSVKCNNVQLERPPVPPTIAGAGVQVAQPIFNIFGHAFAETGPSAIRDTYTLVYSKQMDYIGAIQQVLNGSIAFAVVPGATVRKLSASDVSQIVSVPYFSMATVLAYVLPSQTRTLALSVDVIRKILMGTICMWNDPALVALNPSMTLPNQAISVVMPLDPNHPSTVNLYGILYPNQPLQAFTPCNTILEPTSATVESALLVKPYSLGYFELAQTTSDTYANILFDGYTTPVTPSSASLTNCATYGSTSATCYQLRFPMHIVARQQYASVATSSGCPDGLRVAQTLGWLFNPSISEAPITQMNLGSYPFSNSTAGSPAAQITCDGVSLLSPPVVTVTNVFKRLQVPSGISAAVISLMVIGVVLAFSVMAFQYYYRSLPYIQMTSPLFNNIIALGAAMGFVAPAITAYPAMSDPAFALQCNFQMVLFCLAFTLTYGGLFVKTWRVYKIFILLRLKTVIVTNVMLLRHLAMFLLIDVVLLGTWMIKEPMIMGLQNEQTYVDPAAPTTRTITPQESFCYSPNRSSFLIAMVAYKGAILIMGSWISFQTSSVEIQALNDSKLIGLCIYSSSLIAILTGPLISFISAQPAVTLLATSLAVFFTLASTLGILFVPKFIVVKSGQSETHTVSKNKTPTLMNTKPTVENASGRPSSNTRAVVSSKAPAVNVSSSGAIM</sequence>
<evidence type="ECO:0000256" key="5">
    <source>
        <dbReference type="ARBA" id="ARBA00022692"/>
    </source>
</evidence>
<evidence type="ECO:0000256" key="7">
    <source>
        <dbReference type="ARBA" id="ARBA00023136"/>
    </source>
</evidence>
<evidence type="ECO:0000256" key="2">
    <source>
        <dbReference type="ARBA" id="ARBA00008725"/>
    </source>
</evidence>
<keyword evidence="10" id="KW-0496">Mitochondrion</keyword>
<dbReference type="GO" id="GO:0042301">
    <property type="term" value="F:phosphate ion binding"/>
    <property type="evidence" value="ECO:0007669"/>
    <property type="project" value="InterPro"/>
</dbReference>
<dbReference type="PANTHER" id="PTHR42996:SF1">
    <property type="entry name" value="PHOSPHATE-BINDING PROTEIN PSTS"/>
    <property type="match status" value="1"/>
</dbReference>
<dbReference type="NCBIfam" id="TIGR00975">
    <property type="entry name" value="3a0107s03"/>
    <property type="match status" value="1"/>
</dbReference>
<reference evidence="10 11" key="1">
    <citation type="submission" date="2018-03" db="EMBL/GenBank/DDBJ databases">
        <authorList>
            <person name="Fogelqvist J."/>
        </authorList>
    </citation>
    <scope>NUCLEOTIDE SEQUENCE [LARGE SCALE GENOMIC DNA]</scope>
</reference>
<comment type="similarity">
    <text evidence="2">Belongs to the PstS family.</text>
</comment>
<dbReference type="PROSITE" id="PS50259">
    <property type="entry name" value="G_PROTEIN_RECEP_F3_4"/>
    <property type="match status" value="1"/>
</dbReference>
<dbReference type="CDD" id="cd15047">
    <property type="entry name" value="7tmC_GABA-B-like"/>
    <property type="match status" value="1"/>
</dbReference>
<protein>
    <recommendedName>
        <fullName evidence="9">G-protein coupled receptors family 3 profile domain-containing protein</fullName>
    </recommendedName>
</protein>
<dbReference type="GO" id="GO:0043190">
    <property type="term" value="C:ATP-binding cassette (ABC) transporter complex"/>
    <property type="evidence" value="ECO:0007669"/>
    <property type="project" value="InterPro"/>
</dbReference>
<dbReference type="GO" id="GO:0004930">
    <property type="term" value="F:G protein-coupled receptor activity"/>
    <property type="evidence" value="ECO:0007669"/>
    <property type="project" value="InterPro"/>
</dbReference>
<evidence type="ECO:0000256" key="8">
    <source>
        <dbReference type="SAM" id="Phobius"/>
    </source>
</evidence>
<feature type="domain" description="G-protein coupled receptors family 3 profile" evidence="9">
    <location>
        <begin position="809"/>
        <end position="1004"/>
    </location>
</feature>
<feature type="transmembrane region" description="Helical" evidence="8">
    <location>
        <begin position="853"/>
        <end position="873"/>
    </location>
</feature>
<feature type="transmembrane region" description="Helical" evidence="8">
    <location>
        <begin position="811"/>
        <end position="832"/>
    </location>
</feature>